<accession>A0A919MPA7</accession>
<dbReference type="AlphaFoldDB" id="A0A919MPA7"/>
<name>A0A919MPA7_9ACTN</name>
<dbReference type="CDD" id="cd04084">
    <property type="entry name" value="CBM6_xylanase-like"/>
    <property type="match status" value="1"/>
</dbReference>
<dbReference type="InterPro" id="IPR008979">
    <property type="entry name" value="Galactose-bd-like_sf"/>
</dbReference>
<evidence type="ECO:0000256" key="1">
    <source>
        <dbReference type="ARBA" id="ARBA00022729"/>
    </source>
</evidence>
<sequence>MAVPPPPPPSVYRTRAYRTRQRVLLALGAVGLVLLGYLIGRWQDTPAPAIAVPAPPQTSAAAPSVAPATSAPPAPTVYRTLQAENASALSGIDSQDTEDQGGGKNVGWIAAGDSMRFDNIEFGPVAATKLLVRVATDADNGRMDVRLDNATAPPIGTMRVTKTGGWQSWRTDEVTLTPVTGTHTVYLTFARDDGGEFLNINWLLFQH</sequence>
<dbReference type="InterPro" id="IPR005084">
    <property type="entry name" value="CBM6"/>
</dbReference>
<dbReference type="SMART" id="SM00606">
    <property type="entry name" value="CBD_IV"/>
    <property type="match status" value="1"/>
</dbReference>
<comment type="caution">
    <text evidence="4">The sequence shown here is derived from an EMBL/GenBank/DDBJ whole genome shotgun (WGS) entry which is preliminary data.</text>
</comment>
<evidence type="ECO:0000256" key="2">
    <source>
        <dbReference type="SAM" id="Phobius"/>
    </source>
</evidence>
<feature type="transmembrane region" description="Helical" evidence="2">
    <location>
        <begin position="23"/>
        <end position="40"/>
    </location>
</feature>
<keyword evidence="2" id="KW-0472">Membrane</keyword>
<organism evidence="4 5">
    <name type="scientific">Paractinoplanes ferrugineus</name>
    <dbReference type="NCBI Taxonomy" id="113564"/>
    <lineage>
        <taxon>Bacteria</taxon>
        <taxon>Bacillati</taxon>
        <taxon>Actinomycetota</taxon>
        <taxon>Actinomycetes</taxon>
        <taxon>Micromonosporales</taxon>
        <taxon>Micromonosporaceae</taxon>
        <taxon>Paractinoplanes</taxon>
    </lineage>
</organism>
<evidence type="ECO:0000259" key="3">
    <source>
        <dbReference type="PROSITE" id="PS51175"/>
    </source>
</evidence>
<protein>
    <recommendedName>
        <fullName evidence="3">CBM6 domain-containing protein</fullName>
    </recommendedName>
</protein>
<dbReference type="InterPro" id="IPR006584">
    <property type="entry name" value="Cellulose-bd_IV"/>
</dbReference>
<gene>
    <name evidence="4" type="ORF">Afe05nite_69470</name>
</gene>
<dbReference type="PROSITE" id="PS51175">
    <property type="entry name" value="CBM6"/>
    <property type="match status" value="1"/>
</dbReference>
<evidence type="ECO:0000313" key="5">
    <source>
        <dbReference type="Proteomes" id="UP000598174"/>
    </source>
</evidence>
<keyword evidence="2" id="KW-0812">Transmembrane</keyword>
<dbReference type="GO" id="GO:0030246">
    <property type="term" value="F:carbohydrate binding"/>
    <property type="evidence" value="ECO:0007669"/>
    <property type="project" value="InterPro"/>
</dbReference>
<dbReference type="RefSeq" id="WP_203821493.1">
    <property type="nucleotide sequence ID" value="NZ_BAAABP010000085.1"/>
</dbReference>
<proteinExistence type="predicted"/>
<dbReference type="SUPFAM" id="SSF49785">
    <property type="entry name" value="Galactose-binding domain-like"/>
    <property type="match status" value="1"/>
</dbReference>
<feature type="domain" description="CBM6" evidence="3">
    <location>
        <begin position="79"/>
        <end position="206"/>
    </location>
</feature>
<evidence type="ECO:0000313" key="4">
    <source>
        <dbReference type="EMBL" id="GIE15107.1"/>
    </source>
</evidence>
<keyword evidence="1" id="KW-0732">Signal</keyword>
<dbReference type="Proteomes" id="UP000598174">
    <property type="component" value="Unassembled WGS sequence"/>
</dbReference>
<reference evidence="4" key="1">
    <citation type="submission" date="2021-01" db="EMBL/GenBank/DDBJ databases">
        <title>Whole genome shotgun sequence of Actinoplanes ferrugineus NBRC 15555.</title>
        <authorList>
            <person name="Komaki H."/>
            <person name="Tamura T."/>
        </authorList>
    </citation>
    <scope>NUCLEOTIDE SEQUENCE</scope>
    <source>
        <strain evidence="4">NBRC 15555</strain>
    </source>
</reference>
<keyword evidence="5" id="KW-1185">Reference proteome</keyword>
<keyword evidence="2" id="KW-1133">Transmembrane helix</keyword>
<dbReference type="EMBL" id="BOMM01000063">
    <property type="protein sequence ID" value="GIE15107.1"/>
    <property type="molecule type" value="Genomic_DNA"/>
</dbReference>
<dbReference type="Pfam" id="PF03422">
    <property type="entry name" value="CBM_6"/>
    <property type="match status" value="1"/>
</dbReference>
<dbReference type="Gene3D" id="2.60.120.260">
    <property type="entry name" value="Galactose-binding domain-like"/>
    <property type="match status" value="1"/>
</dbReference>